<dbReference type="Proteomes" id="UP001595823">
    <property type="component" value="Unassembled WGS sequence"/>
</dbReference>
<keyword evidence="2" id="KW-1185">Reference proteome</keyword>
<proteinExistence type="predicted"/>
<gene>
    <name evidence="1" type="ORF">ACFPET_17680</name>
</gene>
<evidence type="ECO:0000313" key="2">
    <source>
        <dbReference type="Proteomes" id="UP001595823"/>
    </source>
</evidence>
<accession>A0ABV8U310</accession>
<evidence type="ECO:0000313" key="1">
    <source>
        <dbReference type="EMBL" id="MFC4337037.1"/>
    </source>
</evidence>
<comment type="caution">
    <text evidence="1">The sequence shown here is derived from an EMBL/GenBank/DDBJ whole genome shotgun (WGS) entry which is preliminary data.</text>
</comment>
<reference evidence="2" key="1">
    <citation type="journal article" date="2019" name="Int. J. Syst. Evol. Microbiol.">
        <title>The Global Catalogue of Microorganisms (GCM) 10K type strain sequencing project: providing services to taxonomists for standard genome sequencing and annotation.</title>
        <authorList>
            <consortium name="The Broad Institute Genomics Platform"/>
            <consortium name="The Broad Institute Genome Sequencing Center for Infectious Disease"/>
            <person name="Wu L."/>
            <person name="Ma J."/>
        </authorList>
    </citation>
    <scope>NUCLEOTIDE SEQUENCE [LARGE SCALE GENOMIC DNA]</scope>
    <source>
        <strain evidence="2">IBRC-M 10908</strain>
    </source>
</reference>
<sequence length="182" mass="19604">MRSPFSSKGIGAATTMAIILLLFSWAEIPTNTDWPDDAIQIEDAVYSYSEDCDCYIASSSWELDEDSIDGDAVVSLFSNGAVFMLSGTIELCDEDGDCDQRDVGITSEFGVIDVFPAEEGVTGTVRMTMKDTEHCQLFTYMGIGSGQAALKPDMDFREPGMAPTWDRGTIATRQAAGTGTAC</sequence>
<dbReference type="RefSeq" id="WP_380623581.1">
    <property type="nucleotide sequence ID" value="NZ_JBHSDK010000028.1"/>
</dbReference>
<organism evidence="1 2">
    <name type="scientific">Salininema proteolyticum</name>
    <dbReference type="NCBI Taxonomy" id="1607685"/>
    <lineage>
        <taxon>Bacteria</taxon>
        <taxon>Bacillati</taxon>
        <taxon>Actinomycetota</taxon>
        <taxon>Actinomycetes</taxon>
        <taxon>Glycomycetales</taxon>
        <taxon>Glycomycetaceae</taxon>
        <taxon>Salininema</taxon>
    </lineage>
</organism>
<dbReference type="EMBL" id="JBHSDK010000028">
    <property type="protein sequence ID" value="MFC4337037.1"/>
    <property type="molecule type" value="Genomic_DNA"/>
</dbReference>
<protein>
    <submittedName>
        <fullName evidence="1">Uncharacterized protein</fullName>
    </submittedName>
</protein>
<name>A0ABV8U310_9ACTN</name>